<evidence type="ECO:0000313" key="2">
    <source>
        <dbReference type="Proteomes" id="UP000219452"/>
    </source>
</evidence>
<gene>
    <name evidence="1" type="ORF">SAMN06269250_4208</name>
</gene>
<organism evidence="1 2">
    <name type="scientific">Spirosoma fluviale</name>
    <dbReference type="NCBI Taxonomy" id="1597977"/>
    <lineage>
        <taxon>Bacteria</taxon>
        <taxon>Pseudomonadati</taxon>
        <taxon>Bacteroidota</taxon>
        <taxon>Cytophagia</taxon>
        <taxon>Cytophagales</taxon>
        <taxon>Cytophagaceae</taxon>
        <taxon>Spirosoma</taxon>
    </lineage>
</organism>
<dbReference type="RefSeq" id="WP_097128035.1">
    <property type="nucleotide sequence ID" value="NZ_OCNH01000003.1"/>
</dbReference>
<accession>A0A286GBE5</accession>
<proteinExistence type="predicted"/>
<dbReference type="OrthoDB" id="596204at2"/>
<name>A0A286GBE5_9BACT</name>
<evidence type="ECO:0000313" key="1">
    <source>
        <dbReference type="EMBL" id="SOD92830.1"/>
    </source>
</evidence>
<protein>
    <submittedName>
        <fullName evidence="1">Uncharacterized protein</fullName>
    </submittedName>
</protein>
<dbReference type="Proteomes" id="UP000219452">
    <property type="component" value="Unassembled WGS sequence"/>
</dbReference>
<sequence length="1474" mass="164305">MQATQEKYPVFEANQVLTNEHLNQLFIYLDEQERLTRANLIGIGIVCGFDLSYDEVLKTIRLSKGCGITSAGYLMVQQQDLELVSYRKVTEDLAYPLFKNTNPVDLDPALNTQYDVWELFPKDEPNVKPLDSPANFLKDKALVLFLELKNAKLRNCSPNNCDDKGAEINISLRPMLIQQKYLIKLIAKENQLNTTVTAAELETALLARLNLPDLRLPRYDVPNTSPATSNDVLAAFQAVFKTDKIVTTFSKALAAAYTAFKPVLQTIPDPSVGFNAKFGFLEQVPASTGQVRFLQYYYDFFDDLIRGYDEFCRKGLELMCACCPPEGLFPRHLMVGLLYPAANAGVYRHGFKSSSAVSGCEEREQELRLLFRRLATMIERFTPTPPLPALSTGSPTDTQIRITPSKLSDAPLSEKAIPYYYQQTGTTPLFQLWNPEKTRRNRANQNLSYRAAEYVPAAPTFVTNPLRYDLEPYNFLRIEGHLGKSYQSVLTTLLSLKTQYRLPIDVIALRTGAFDETMPVDLTKEKARFQDLEAVYDAFREELLSSLAEGARTFYDQPINGKDPGGKPQLPLLKQYAPNYSYKTGSLGAWYEKYRAQLQAIPYIDVDQNNINAGTILTVYCGLFIGTTAPAPEFQPRVVAVYYLSKLAEILPASLDQLKFTDFQNKYQDLIELARYFRTLEASDVPKNLEQFLPKEDLIDQFDQILFTCKLEPIRSLIDEYKKRLKELKQKQFLSNFLQNNPGIQHKAGVPLGGTFILVYHDDPEPVVSTAAPVTMDFLQPVFFTPVFNVQETATFNPATNEPLAQAFKRISKNQALTDNEDVRFVMGTLFGIIPPQSTGILVGQEDPGKKIIDQAVNELADGTVIADFYLPYLFSGGGTPVQFVLPKVKPSFTYTVGCTKANDKAEVTLKPQGGVPPYSVKVDDEGYKPLDGVLSLSVGSRKISIQDAETTESEPQTIKIEKQLVLDEPTYTCLAGGNTYTATLTIKGGKAPYKAEKGTITNTNQYTSEVLPGDVETTIKITDSQGCEATKVLQKSCLPPLAFTVEIACTTPNNVAPVTITPTGGKKPYQVQIDQGAAVAVKNPFSLTVGPHTLLVTDSVGEAAPPQTINVPAVLTLSVGETDYRCEAGTYRAVVRVSGGTPPYFYKRATDELEFNDLVFVTDPVPSGQETTVVVRDSSKCEPAKLTTNHTCCDLPCDGQSRRSAYRLWVQPVTDFPRYNDFKQQSLIQFRFNGKGYELPDTKELLQQPADSLNTKFQDTIGGIIKKLNSIINETLTNDLGELGKRRLVLTYKPSADDPFGVMMIEHFVCDTFMLEFNYSIDISEQQYDLNIRYTNEPDVTGAPFDGVILTNQKTDKIAHIPAFNYAERNQCLKTDYKPECDGPKPVLESRTVGRRATSNRLLINAAFAGQVANMDPRDILGWIWDVPLAAEPVYLGEKIDGIQLRRADLPVRLTAITTKGCFNILDSQIQLS</sequence>
<reference evidence="2" key="1">
    <citation type="submission" date="2017-09" db="EMBL/GenBank/DDBJ databases">
        <authorList>
            <person name="Varghese N."/>
            <person name="Submissions S."/>
        </authorList>
    </citation>
    <scope>NUCLEOTIDE SEQUENCE [LARGE SCALE GENOMIC DNA]</scope>
    <source>
        <strain evidence="2">DSM 29961</strain>
    </source>
</reference>
<dbReference type="EMBL" id="OCNH01000003">
    <property type="protein sequence ID" value="SOD92830.1"/>
    <property type="molecule type" value="Genomic_DNA"/>
</dbReference>
<keyword evidence="2" id="KW-1185">Reference proteome</keyword>